<dbReference type="KEGG" id="afj:AFERRID_27110"/>
<protein>
    <submittedName>
        <fullName evidence="1">Uncharacterized protein</fullName>
    </submittedName>
</protein>
<dbReference type="AlphaFoldDB" id="A0A2Z6IP06"/>
<reference evidence="1 2" key="1">
    <citation type="journal article" date="2018" name="Microbiol. Resour. Announc.">
        <title>Complete Genome Sequence of Acidithiobacillus ferridurans JCM 18981.</title>
        <authorList>
            <person name="Miyauchi T."/>
            <person name="Kouzuma A."/>
            <person name="Abe T."/>
            <person name="Watanabe K."/>
        </authorList>
    </citation>
    <scope>NUCLEOTIDE SEQUENCE [LARGE SCALE GENOMIC DNA]</scope>
    <source>
        <strain evidence="2">ATCC 33020 / DSM 29468 / JCM 18981 / 11Fe</strain>
    </source>
</reference>
<organism evidence="1 2">
    <name type="scientific">Acidithiobacillus ferridurans</name>
    <dbReference type="NCBI Taxonomy" id="1232575"/>
    <lineage>
        <taxon>Bacteria</taxon>
        <taxon>Pseudomonadati</taxon>
        <taxon>Pseudomonadota</taxon>
        <taxon>Acidithiobacillia</taxon>
        <taxon>Acidithiobacillales</taxon>
        <taxon>Acidithiobacillaceae</taxon>
        <taxon>Acidithiobacillus</taxon>
    </lineage>
</organism>
<evidence type="ECO:0000313" key="1">
    <source>
        <dbReference type="EMBL" id="BBF66493.1"/>
    </source>
</evidence>
<dbReference type="Proteomes" id="UP000280188">
    <property type="component" value="Chromosome"/>
</dbReference>
<evidence type="ECO:0000313" key="2">
    <source>
        <dbReference type="Proteomes" id="UP000280188"/>
    </source>
</evidence>
<dbReference type="RefSeq" id="WP_126605474.1">
    <property type="nucleotide sequence ID" value="NZ_AP018795.1"/>
</dbReference>
<keyword evidence="2" id="KW-1185">Reference proteome</keyword>
<dbReference type="EMBL" id="AP018795">
    <property type="protein sequence ID" value="BBF66493.1"/>
    <property type="molecule type" value="Genomic_DNA"/>
</dbReference>
<name>A0A2Z6IP06_ACIFI</name>
<gene>
    <name evidence="1" type="ORF">AFERRID_27110</name>
</gene>
<accession>A0A2Z6IP06</accession>
<sequence length="143" mass="15506">MNIAAIDQQYNQLQQEAQGVSQALQALAAKLKAASDGGNQDAREWLLDLRELAMNIQTEQQQVMSVMQAVHGAVQAEQNNSYGQPQSGAWQPTYPQAPNQQGFLQQQQSGGGFLSEFMSSGFGRAIEMGAGFGIGDDLINRIF</sequence>
<proteinExistence type="predicted"/>